<feature type="compositionally biased region" description="Polar residues" evidence="4">
    <location>
        <begin position="498"/>
        <end position="510"/>
    </location>
</feature>
<evidence type="ECO:0000313" key="7">
    <source>
        <dbReference type="RefSeq" id="XP_014481504.1"/>
    </source>
</evidence>
<dbReference type="PANTHER" id="PTHR24369">
    <property type="entry name" value="ANTIGEN BSP, PUTATIVE-RELATED"/>
    <property type="match status" value="1"/>
</dbReference>
<feature type="region of interest" description="Disordered" evidence="4">
    <location>
        <begin position="487"/>
        <end position="510"/>
    </location>
</feature>
<keyword evidence="1" id="KW-0433">Leucine-rich repeat</keyword>
<evidence type="ECO:0000256" key="5">
    <source>
        <dbReference type="SAM" id="Phobius"/>
    </source>
</evidence>
<keyword evidence="5" id="KW-1133">Transmembrane helix</keyword>
<proteinExistence type="predicted"/>
<dbReference type="PANTHER" id="PTHR24369:SF210">
    <property type="entry name" value="CHAOPTIN-RELATED"/>
    <property type="match status" value="1"/>
</dbReference>
<dbReference type="Proteomes" id="UP000515204">
    <property type="component" value="Unplaced"/>
</dbReference>
<feature type="transmembrane region" description="Helical" evidence="5">
    <location>
        <begin position="403"/>
        <end position="427"/>
    </location>
</feature>
<evidence type="ECO:0000313" key="6">
    <source>
        <dbReference type="Proteomes" id="UP000515204"/>
    </source>
</evidence>
<dbReference type="Gene3D" id="3.80.10.10">
    <property type="entry name" value="Ribonuclease Inhibitor"/>
    <property type="match status" value="2"/>
</dbReference>
<keyword evidence="5" id="KW-0472">Membrane</keyword>
<gene>
    <name evidence="7" type="primary">LOC106747960</name>
</gene>
<protein>
    <submittedName>
        <fullName evidence="7">SLIT and NTRK-like protein 1</fullName>
    </submittedName>
</protein>
<dbReference type="InterPro" id="IPR001611">
    <property type="entry name" value="Leu-rich_rpt"/>
</dbReference>
<feature type="region of interest" description="Disordered" evidence="4">
    <location>
        <begin position="361"/>
        <end position="387"/>
    </location>
</feature>
<feature type="region of interest" description="Disordered" evidence="4">
    <location>
        <begin position="529"/>
        <end position="549"/>
    </location>
</feature>
<evidence type="ECO:0000256" key="2">
    <source>
        <dbReference type="ARBA" id="ARBA00022729"/>
    </source>
</evidence>
<dbReference type="GO" id="GO:0005886">
    <property type="term" value="C:plasma membrane"/>
    <property type="evidence" value="ECO:0007669"/>
    <property type="project" value="TreeGrafter"/>
</dbReference>
<dbReference type="InterPro" id="IPR003591">
    <property type="entry name" value="Leu-rich_rpt_typical-subtyp"/>
</dbReference>
<evidence type="ECO:0000256" key="3">
    <source>
        <dbReference type="ARBA" id="ARBA00022737"/>
    </source>
</evidence>
<name>A0A6P3XTZ4_DINQU</name>
<keyword evidence="2" id="KW-0732">Signal</keyword>
<dbReference type="SUPFAM" id="SSF52058">
    <property type="entry name" value="L domain-like"/>
    <property type="match status" value="1"/>
</dbReference>
<dbReference type="InterPro" id="IPR050541">
    <property type="entry name" value="LRR_TM_domain-containing"/>
</dbReference>
<accession>A0A6P3XTZ4</accession>
<dbReference type="RefSeq" id="XP_014481504.1">
    <property type="nucleotide sequence ID" value="XM_014626018.1"/>
</dbReference>
<keyword evidence="5" id="KW-0812">Transmembrane</keyword>
<evidence type="ECO:0000256" key="1">
    <source>
        <dbReference type="ARBA" id="ARBA00022614"/>
    </source>
</evidence>
<dbReference type="OrthoDB" id="26525at2759"/>
<dbReference type="KEGG" id="dqu:106747960"/>
<evidence type="ECO:0000256" key="4">
    <source>
        <dbReference type="SAM" id="MobiDB-lite"/>
    </source>
</evidence>
<dbReference type="AlphaFoldDB" id="A0A6P3XTZ4"/>
<dbReference type="GeneID" id="106747960"/>
<reference evidence="7" key="1">
    <citation type="submission" date="2025-08" db="UniProtKB">
        <authorList>
            <consortium name="RefSeq"/>
        </authorList>
    </citation>
    <scope>IDENTIFICATION</scope>
</reference>
<dbReference type="InterPro" id="IPR032675">
    <property type="entry name" value="LRR_dom_sf"/>
</dbReference>
<keyword evidence="6" id="KW-1185">Reference proteome</keyword>
<dbReference type="SMART" id="SM00369">
    <property type="entry name" value="LRR_TYP"/>
    <property type="match status" value="6"/>
</dbReference>
<sequence length="569" mass="64427">MGETIEGLTRDAKHILNVTSHIEQEEQTSPSTIIYNYGLIRFNNNGNCDVDKYCQIKACEAISCSRIKICGNFDPGEAISIFIEKIFKVKCSSKSSINLILEKSTFSDNKLQENWLKIKDIEIVELILTNCLLTTLSDGAFSSSIFNRMRKLQLQDNNISILKKATFDHLPNLEKFSIVNNEIKEAEKNLLQNVKKNLATIELENAITDTEVLRNITGGENDLFNVKLLALRYNRITILDYRLFTGVPNIESLYLHFSNIETVSGADTFKPISGSIKQIFINNNRITTLPEGLFDFIKQNSSFFELSIHDNWWHCDCSLKWMQDLMIQHSGIVKNIPTCKTPREKNNQSFLEVNFCDQTKTTETSSSNTTHSSVTSTSHDISTSSSYHSTTEMPNYRPVDYHVIIPVFVSSLIVMGFLSALLMFVIVRRHPTILRGSKRIVIVKREIPDVMILPKGVSSDAIESMNKNTISTISRNLKEDEYIVPLPPIRNPTRKNSRSSASSVPSDTSYISSIEPTLSQLDSWQLKRSKYTSRETESPPLPPYPHPNIAQPLSIVLDMDENDFNSCTV</sequence>
<organism evidence="6 7">
    <name type="scientific">Dinoponera quadriceps</name>
    <name type="common">South American ant</name>
    <dbReference type="NCBI Taxonomy" id="609295"/>
    <lineage>
        <taxon>Eukaryota</taxon>
        <taxon>Metazoa</taxon>
        <taxon>Ecdysozoa</taxon>
        <taxon>Arthropoda</taxon>
        <taxon>Hexapoda</taxon>
        <taxon>Insecta</taxon>
        <taxon>Pterygota</taxon>
        <taxon>Neoptera</taxon>
        <taxon>Endopterygota</taxon>
        <taxon>Hymenoptera</taxon>
        <taxon>Apocrita</taxon>
        <taxon>Aculeata</taxon>
        <taxon>Formicoidea</taxon>
        <taxon>Formicidae</taxon>
        <taxon>Ponerinae</taxon>
        <taxon>Ponerini</taxon>
        <taxon>Dinoponera</taxon>
    </lineage>
</organism>
<keyword evidence="3" id="KW-0677">Repeat</keyword>
<dbReference type="Pfam" id="PF13855">
    <property type="entry name" value="LRR_8"/>
    <property type="match status" value="1"/>
</dbReference>